<dbReference type="GO" id="GO:0008168">
    <property type="term" value="F:methyltransferase activity"/>
    <property type="evidence" value="ECO:0007669"/>
    <property type="project" value="InterPro"/>
</dbReference>
<keyword evidence="6" id="KW-0496">Mitochondrion</keyword>
<keyword evidence="2" id="KW-0479">Metal-binding</keyword>
<dbReference type="GO" id="GO:0051536">
    <property type="term" value="F:iron-sulfur cluster binding"/>
    <property type="evidence" value="ECO:0007669"/>
    <property type="project" value="UniProtKB-KW"/>
</dbReference>
<dbReference type="GO" id="GO:0003735">
    <property type="term" value="F:structural constituent of ribosome"/>
    <property type="evidence" value="ECO:0007669"/>
    <property type="project" value="TreeGrafter"/>
</dbReference>
<dbReference type="EMBL" id="UYRR01007561">
    <property type="protein sequence ID" value="VDK23718.1"/>
    <property type="molecule type" value="Genomic_DNA"/>
</dbReference>
<proteinExistence type="predicted"/>
<comment type="function">
    <text evidence="7">Mitochondrial ribosome (mitoribosome) assembly factor. Binds at the interface of the head and body domains of the mitochondrial small ribosomal subunit (mt-SSU), occluding the mRNA channel and preventing compaction of the head domain towards the body. Probable inactive methyltransferase: retains the characteristic folding and ability to bind S-adenosyl-L-methionine, but it probably lost its methyltransferase activity.</text>
</comment>
<name>A0A0M3JAE4_ANISI</name>
<gene>
    <name evidence="8" type="ORF">ASIM_LOCUS4375</name>
</gene>
<dbReference type="PANTHER" id="PTHR13184:SF5">
    <property type="entry name" value="METHYLTRANSFERASE-LIKE PROTEIN 17, MITOCHONDRIAL"/>
    <property type="match status" value="1"/>
</dbReference>
<dbReference type="OrthoDB" id="5833466at2759"/>
<evidence type="ECO:0000256" key="1">
    <source>
        <dbReference type="ARBA" id="ARBA00004173"/>
    </source>
</evidence>
<evidence type="ECO:0000256" key="5">
    <source>
        <dbReference type="ARBA" id="ARBA00023014"/>
    </source>
</evidence>
<evidence type="ECO:0000256" key="7">
    <source>
        <dbReference type="ARBA" id="ARBA00045681"/>
    </source>
</evidence>
<dbReference type="Pfam" id="PF09243">
    <property type="entry name" value="Rsm22"/>
    <property type="match status" value="1"/>
</dbReference>
<dbReference type="PANTHER" id="PTHR13184">
    <property type="entry name" value="37S RIBOSOMAL PROTEIN S22"/>
    <property type="match status" value="1"/>
</dbReference>
<dbReference type="AlphaFoldDB" id="A0A0M3JAE4"/>
<accession>A0A0M3JAE4</accession>
<dbReference type="Proteomes" id="UP000267096">
    <property type="component" value="Unassembled WGS sequence"/>
</dbReference>
<keyword evidence="3" id="KW-0809">Transit peptide</keyword>
<dbReference type="GO" id="GO:0046872">
    <property type="term" value="F:metal ion binding"/>
    <property type="evidence" value="ECO:0007669"/>
    <property type="project" value="UniProtKB-KW"/>
</dbReference>
<keyword evidence="5" id="KW-0411">Iron-sulfur</keyword>
<evidence type="ECO:0000256" key="3">
    <source>
        <dbReference type="ARBA" id="ARBA00022946"/>
    </source>
</evidence>
<sequence length="183" mass="20833">MDILRVRLQSQSPILKIGADDGTNRGAFIHPNVNFRRFIAPSPSNKYDLIIAHRLFVELGSHQSRMDLINTLWNRANKFLVLIDSNLDDSFKALMEARDFILIAGSEIHADEMRRLIDEMSLENADAIETVLNDRSLSSFERFTLLREMVPSEIQLPTRVPTGFVYAPCPHDQGCPKLSSKHK</sequence>
<keyword evidence="9" id="KW-1185">Reference proteome</keyword>
<dbReference type="InterPro" id="IPR052571">
    <property type="entry name" value="Mt_RNA_Methyltransferase"/>
</dbReference>
<dbReference type="GO" id="GO:0006412">
    <property type="term" value="P:translation"/>
    <property type="evidence" value="ECO:0007669"/>
    <property type="project" value="InterPro"/>
</dbReference>
<dbReference type="WBParaSite" id="ASIM_0000456401-mRNA-1">
    <property type="protein sequence ID" value="ASIM_0000456401-mRNA-1"/>
    <property type="gene ID" value="ASIM_0000456401"/>
</dbReference>
<dbReference type="InterPro" id="IPR015324">
    <property type="entry name" value="Ribosomal_Rsm22-like"/>
</dbReference>
<dbReference type="GO" id="GO:0005763">
    <property type="term" value="C:mitochondrial small ribosomal subunit"/>
    <property type="evidence" value="ECO:0007669"/>
    <property type="project" value="TreeGrafter"/>
</dbReference>
<keyword evidence="4" id="KW-0408">Iron</keyword>
<evidence type="ECO:0000313" key="8">
    <source>
        <dbReference type="EMBL" id="VDK23718.1"/>
    </source>
</evidence>
<evidence type="ECO:0000256" key="4">
    <source>
        <dbReference type="ARBA" id="ARBA00023004"/>
    </source>
</evidence>
<evidence type="ECO:0000256" key="6">
    <source>
        <dbReference type="ARBA" id="ARBA00023128"/>
    </source>
</evidence>
<protein>
    <submittedName>
        <fullName evidence="10">Methyltransferase-like protein 17, mitochondrial (inferred by orthology to a human protein)</fullName>
    </submittedName>
</protein>
<evidence type="ECO:0000313" key="10">
    <source>
        <dbReference type="WBParaSite" id="ASIM_0000456401-mRNA-1"/>
    </source>
</evidence>
<evidence type="ECO:0000256" key="2">
    <source>
        <dbReference type="ARBA" id="ARBA00022723"/>
    </source>
</evidence>
<reference evidence="8 9" key="2">
    <citation type="submission" date="2018-11" db="EMBL/GenBank/DDBJ databases">
        <authorList>
            <consortium name="Pathogen Informatics"/>
        </authorList>
    </citation>
    <scope>NUCLEOTIDE SEQUENCE [LARGE SCALE GENOMIC DNA]</scope>
</reference>
<evidence type="ECO:0000313" key="9">
    <source>
        <dbReference type="Proteomes" id="UP000267096"/>
    </source>
</evidence>
<reference evidence="10" key="1">
    <citation type="submission" date="2017-02" db="UniProtKB">
        <authorList>
            <consortium name="WormBaseParasite"/>
        </authorList>
    </citation>
    <scope>IDENTIFICATION</scope>
</reference>
<comment type="subcellular location">
    <subcellularLocation>
        <location evidence="1">Mitochondrion</location>
    </subcellularLocation>
</comment>
<organism evidence="10">
    <name type="scientific">Anisakis simplex</name>
    <name type="common">Herring worm</name>
    <dbReference type="NCBI Taxonomy" id="6269"/>
    <lineage>
        <taxon>Eukaryota</taxon>
        <taxon>Metazoa</taxon>
        <taxon>Ecdysozoa</taxon>
        <taxon>Nematoda</taxon>
        <taxon>Chromadorea</taxon>
        <taxon>Rhabditida</taxon>
        <taxon>Spirurina</taxon>
        <taxon>Ascaridomorpha</taxon>
        <taxon>Ascaridoidea</taxon>
        <taxon>Anisakidae</taxon>
        <taxon>Anisakis</taxon>
        <taxon>Anisakis simplex complex</taxon>
    </lineage>
</organism>